<dbReference type="GO" id="GO:0043107">
    <property type="term" value="P:type IV pilus-dependent motility"/>
    <property type="evidence" value="ECO:0007669"/>
    <property type="project" value="TreeGrafter"/>
</dbReference>
<evidence type="ECO:0000256" key="4">
    <source>
        <dbReference type="SAM" id="Phobius"/>
    </source>
</evidence>
<accession>A0A845VD78</accession>
<dbReference type="PROSITE" id="PS00409">
    <property type="entry name" value="PROKAR_NTER_METHYL"/>
    <property type="match status" value="1"/>
</dbReference>
<dbReference type="PANTHER" id="PTHR30093">
    <property type="entry name" value="GENERAL SECRETION PATHWAY PROTEIN G"/>
    <property type="match status" value="1"/>
</dbReference>
<dbReference type="Pfam" id="PF07963">
    <property type="entry name" value="N_methyl"/>
    <property type="match status" value="1"/>
</dbReference>
<dbReference type="GO" id="GO:0044096">
    <property type="term" value="C:type IV pilus"/>
    <property type="evidence" value="ECO:0007669"/>
    <property type="project" value="TreeGrafter"/>
</dbReference>
<keyword evidence="4" id="KW-0812">Transmembrane</keyword>
<comment type="similarity">
    <text evidence="1 3">Belongs to the N-Me-Phe pilin family.</text>
</comment>
<keyword evidence="3" id="KW-0281">Fimbrium</keyword>
<dbReference type="InterPro" id="IPR001082">
    <property type="entry name" value="Pilin"/>
</dbReference>
<dbReference type="Pfam" id="PF00114">
    <property type="entry name" value="Pilin"/>
    <property type="match status" value="1"/>
</dbReference>
<evidence type="ECO:0000256" key="1">
    <source>
        <dbReference type="ARBA" id="ARBA00005233"/>
    </source>
</evidence>
<dbReference type="Gene3D" id="3.30.700.10">
    <property type="entry name" value="Glycoprotein, Type 4 Pilin"/>
    <property type="match status" value="1"/>
</dbReference>
<protein>
    <submittedName>
        <fullName evidence="5">Prepilin-type N-terminal cleavage/methylation domain-containing protein</fullName>
    </submittedName>
</protein>
<evidence type="ECO:0000313" key="6">
    <source>
        <dbReference type="Proteomes" id="UP000484885"/>
    </source>
</evidence>
<reference evidence="5 6" key="1">
    <citation type="submission" date="2020-02" db="EMBL/GenBank/DDBJ databases">
        <authorList>
            <person name="Zhang X.-Y."/>
        </authorList>
    </citation>
    <scope>NUCLEOTIDE SEQUENCE [LARGE SCALE GENOMIC DNA]</scope>
    <source>
        <strain evidence="5 6">C33</strain>
    </source>
</reference>
<dbReference type="InterPro" id="IPR045584">
    <property type="entry name" value="Pilin-like"/>
</dbReference>
<keyword evidence="2" id="KW-0488">Methylation</keyword>
<evidence type="ECO:0000313" key="5">
    <source>
        <dbReference type="EMBL" id="NDY95229.1"/>
    </source>
</evidence>
<dbReference type="InterPro" id="IPR012902">
    <property type="entry name" value="N_methyl_site"/>
</dbReference>
<keyword evidence="4" id="KW-1133">Transmembrane helix</keyword>
<dbReference type="PANTHER" id="PTHR30093:SF34">
    <property type="entry name" value="PREPILIN PEPTIDASE-DEPENDENT PROTEIN D"/>
    <property type="match status" value="1"/>
</dbReference>
<gene>
    <name evidence="5" type="ORF">G3I74_05745</name>
</gene>
<keyword evidence="6" id="KW-1185">Reference proteome</keyword>
<evidence type="ECO:0000256" key="2">
    <source>
        <dbReference type="ARBA" id="ARBA00022481"/>
    </source>
</evidence>
<keyword evidence="4" id="KW-0472">Membrane</keyword>
<dbReference type="GO" id="GO:0007155">
    <property type="term" value="P:cell adhesion"/>
    <property type="evidence" value="ECO:0007669"/>
    <property type="project" value="InterPro"/>
</dbReference>
<organism evidence="5 6">
    <name type="scientific">Wenzhouxiangella limi</name>
    <dbReference type="NCBI Taxonomy" id="2707351"/>
    <lineage>
        <taxon>Bacteria</taxon>
        <taxon>Pseudomonadati</taxon>
        <taxon>Pseudomonadota</taxon>
        <taxon>Gammaproteobacteria</taxon>
        <taxon>Chromatiales</taxon>
        <taxon>Wenzhouxiangellaceae</taxon>
        <taxon>Wenzhouxiangella</taxon>
    </lineage>
</organism>
<dbReference type="NCBIfam" id="TIGR02532">
    <property type="entry name" value="IV_pilin_GFxxxE"/>
    <property type="match status" value="1"/>
</dbReference>
<comment type="caution">
    <text evidence="5">The sequence shown here is derived from an EMBL/GenBank/DDBJ whole genome shotgun (WGS) entry which is preliminary data.</text>
</comment>
<dbReference type="Proteomes" id="UP000484885">
    <property type="component" value="Unassembled WGS sequence"/>
</dbReference>
<feature type="transmembrane region" description="Helical" evidence="4">
    <location>
        <begin position="12"/>
        <end position="33"/>
    </location>
</feature>
<name>A0A845VD78_9GAMM</name>
<sequence length="141" mass="14669">MNNIRKQSGFTLIELMIVVAIIAILAAIALPAYQDYVARAQVAGGLSDIRGGVTAFEELVQRGDAANIDLEAIGLQGSTTRCSITVSPGATGSIACEITGNPQVNGETITLTRTSTGSYDCTASAALDEKYRPDGCEDDTP</sequence>
<evidence type="ECO:0000256" key="3">
    <source>
        <dbReference type="RuleBase" id="RU000389"/>
    </source>
</evidence>
<dbReference type="EMBL" id="JAAGSC010000039">
    <property type="protein sequence ID" value="NDY95229.1"/>
    <property type="molecule type" value="Genomic_DNA"/>
</dbReference>
<dbReference type="SUPFAM" id="SSF54523">
    <property type="entry name" value="Pili subunits"/>
    <property type="match status" value="1"/>
</dbReference>
<dbReference type="AlphaFoldDB" id="A0A845VD78"/>
<proteinExistence type="inferred from homology"/>